<keyword evidence="4" id="KW-0378">Hydrolase</keyword>
<dbReference type="GO" id="GO:0004567">
    <property type="term" value="F:beta-mannosidase activity"/>
    <property type="evidence" value="ECO:0007669"/>
    <property type="project" value="UniProtKB-EC"/>
</dbReference>
<evidence type="ECO:0000256" key="10">
    <source>
        <dbReference type="ARBA" id="ARBA00041614"/>
    </source>
</evidence>
<feature type="domain" description="Beta-mannosidase-like galactose-binding" evidence="13">
    <location>
        <begin position="12"/>
        <end position="183"/>
    </location>
</feature>
<evidence type="ECO:0000259" key="12">
    <source>
        <dbReference type="Pfam" id="PF17786"/>
    </source>
</evidence>
<evidence type="ECO:0000259" key="11">
    <source>
        <dbReference type="Pfam" id="PF00703"/>
    </source>
</evidence>
<keyword evidence="7" id="KW-0624">Polysaccharide degradation</keyword>
<dbReference type="InterPro" id="IPR008979">
    <property type="entry name" value="Galactose-bd-like_sf"/>
</dbReference>
<dbReference type="eggNOG" id="KOG2230">
    <property type="taxonomic scope" value="Eukaryota"/>
</dbReference>
<dbReference type="PANTHER" id="PTHR43730">
    <property type="entry name" value="BETA-MANNOSIDASE"/>
    <property type="match status" value="1"/>
</dbReference>
<evidence type="ECO:0000313" key="15">
    <source>
        <dbReference type="Proteomes" id="UP000000707"/>
    </source>
</evidence>
<dbReference type="InterPro" id="IPR006102">
    <property type="entry name" value="Ig-like_GH2"/>
</dbReference>
<comment type="similarity">
    <text evidence="8">Belongs to the glycosyl hydrolase 2 family. Beta-mannosidase B subfamily.</text>
</comment>
<name>G3BEN2_CANTC</name>
<dbReference type="InterPro" id="IPR017853">
    <property type="entry name" value="GH"/>
</dbReference>
<dbReference type="Gene3D" id="2.60.40.10">
    <property type="entry name" value="Immunoglobulins"/>
    <property type="match status" value="1"/>
</dbReference>
<dbReference type="SUPFAM" id="SSF51445">
    <property type="entry name" value="(Trans)glycosidases"/>
    <property type="match status" value="1"/>
</dbReference>
<protein>
    <recommendedName>
        <fullName evidence="9">Beta-mannosidase B</fullName>
        <ecNumber evidence="3">3.2.1.25</ecNumber>
    </recommendedName>
    <alternativeName>
        <fullName evidence="10">Mannanase B</fullName>
    </alternativeName>
</protein>
<dbReference type="InterPro" id="IPR054593">
    <property type="entry name" value="Beta-mannosidase-like_N2"/>
</dbReference>
<gene>
    <name evidence="14" type="ORF">CANTEDRAFT_131838</name>
</gene>
<dbReference type="InterPro" id="IPR013783">
    <property type="entry name" value="Ig-like_fold"/>
</dbReference>
<dbReference type="HOGENOM" id="CLU_005015_1_1_1"/>
<evidence type="ECO:0000256" key="3">
    <source>
        <dbReference type="ARBA" id="ARBA00012754"/>
    </source>
</evidence>
<dbReference type="AlphaFoldDB" id="G3BEN2"/>
<evidence type="ECO:0000313" key="14">
    <source>
        <dbReference type="EMBL" id="EGV59933.1"/>
    </source>
</evidence>
<sequence length="820" mass="94037">MLQLTQQTLKNWSFRQAGDEDWKPSRKGAETTEIHPDLIENGLIPDPFLDDNEKLVQWVGLKDWEYKVSFTPEASVSKLKVHELVFEGLDTFADVFLNGRKIISTDNMFVHYKADVGKYIKFGEENELRIYFYSAIVKGRELEKKFGWHGCSNGETSRTHVRKAQYHYGWDWGPLLMTCGPYRPIKFVSYDLSIDEVFVDVGITDELNASIDVKTTICGFAADAALQINVLSPSGETVASEKGQELKIGENSTKLYLESPQLWFPHTHGTPALYDFELTIVVDGHVIHSVTKKVGLRSVELIQEPFADQPGASFYFRVNGVPVYSNGSNWIPAHSFQTCLTPKDYTEWLELMVNGNQNMVRIWGGGYFEQDIFYQECDRLGLLVWHDMMFACAQYPGYKEFEESVEKEVICQLKRLRNYCSIALYCGNNEDYQSADRFKLTDETFFGKKRYEKSFPKLVSQYSPAVPYHPGSPWGGSSYKDETAGDIHQWNVWHGTQEKYQDWDKLGGRFVSEFGMEGAPALKTYEECITDPKYRYPQSYMIDHHNKSDVFERRLASYVTENVKMTGSDLDSWIYATQLMQAECLAYAYRCWRREWRGDGKRYSAGALVWQINDCWPCASWAIADFKKRPKLAYYSIKKESAPIVVGFYRTGIKKENGASNSNAKYSIPFNYNTTQYFLDIWGVNGTTSDIKAVFKVDLYHVTTGEKLKSLEDQKVILKANQSTEIFKQYELDTEIPIVAHGTFYDEEGSVLAAGADWPQPLKYLFFPDRKIEKVVKDGSITLSTNKPVKGVEIITENDIYLDDNGFDIFPVTGCEIYIM</sequence>
<dbReference type="EMBL" id="GL996528">
    <property type="protein sequence ID" value="EGV59933.1"/>
    <property type="molecule type" value="Genomic_DNA"/>
</dbReference>
<feature type="domain" description="Glycoside hydrolase family 2 immunoglobulin-like beta-sandwich" evidence="11">
    <location>
        <begin position="194"/>
        <end position="297"/>
    </location>
</feature>
<evidence type="ECO:0000256" key="2">
    <source>
        <dbReference type="ARBA" id="ARBA00004740"/>
    </source>
</evidence>
<comment type="pathway">
    <text evidence="2">Glycan metabolism; N-glycan degradation.</text>
</comment>
<evidence type="ECO:0000256" key="4">
    <source>
        <dbReference type="ARBA" id="ARBA00022801"/>
    </source>
</evidence>
<dbReference type="SUPFAM" id="SSF49303">
    <property type="entry name" value="beta-Galactosidase/glucuronidase domain"/>
    <property type="match status" value="1"/>
</dbReference>
<dbReference type="Pfam" id="PF00703">
    <property type="entry name" value="Glyco_hydro_2"/>
    <property type="match status" value="1"/>
</dbReference>
<dbReference type="EC" id="3.2.1.25" evidence="3"/>
<dbReference type="SUPFAM" id="SSF49785">
    <property type="entry name" value="Galactose-binding domain-like"/>
    <property type="match status" value="1"/>
</dbReference>
<dbReference type="GO" id="GO:0000272">
    <property type="term" value="P:polysaccharide catabolic process"/>
    <property type="evidence" value="ECO:0007669"/>
    <property type="project" value="UniProtKB-KW"/>
</dbReference>
<reference evidence="14 15" key="1">
    <citation type="journal article" date="2011" name="Proc. Natl. Acad. Sci. U.S.A.">
        <title>Comparative genomics of xylose-fermenting fungi for enhanced biofuel production.</title>
        <authorList>
            <person name="Wohlbach D.J."/>
            <person name="Kuo A."/>
            <person name="Sato T.K."/>
            <person name="Potts K.M."/>
            <person name="Salamov A.A."/>
            <person name="LaButti K.M."/>
            <person name="Sun H."/>
            <person name="Clum A."/>
            <person name="Pangilinan J.L."/>
            <person name="Lindquist E.A."/>
            <person name="Lucas S."/>
            <person name="Lapidus A."/>
            <person name="Jin M."/>
            <person name="Gunawan C."/>
            <person name="Balan V."/>
            <person name="Dale B.E."/>
            <person name="Jeffries T.W."/>
            <person name="Zinkel R."/>
            <person name="Barry K.W."/>
            <person name="Grigoriev I.V."/>
            <person name="Gasch A.P."/>
        </authorList>
    </citation>
    <scope>NUCLEOTIDE SEQUENCE [LARGE SCALE GENOMIC DNA]</scope>
    <source>
        <strain evidence="15">ATCC 10573 / BCRC 21748 / CBS 615 / JCM 9827 / NBRC 10315 / NRRL Y-1498 / VKM Y-70</strain>
    </source>
</reference>
<dbReference type="GO" id="GO:0006516">
    <property type="term" value="P:glycoprotein catabolic process"/>
    <property type="evidence" value="ECO:0007669"/>
    <property type="project" value="TreeGrafter"/>
</dbReference>
<feature type="domain" description="Mannosidase Ig/CBM-like" evidence="12">
    <location>
        <begin position="679"/>
        <end position="764"/>
    </location>
</feature>
<proteinExistence type="inferred from homology"/>
<dbReference type="FunFam" id="3.20.20.80:FF:000050">
    <property type="entry name" value="Beta-mannosidase B"/>
    <property type="match status" value="1"/>
</dbReference>
<dbReference type="Gene3D" id="2.60.120.260">
    <property type="entry name" value="Galactose-binding domain-like"/>
    <property type="match status" value="1"/>
</dbReference>
<evidence type="ECO:0000259" key="13">
    <source>
        <dbReference type="Pfam" id="PF22666"/>
    </source>
</evidence>
<keyword evidence="6" id="KW-0326">Glycosidase</keyword>
<dbReference type="Pfam" id="PF22666">
    <property type="entry name" value="Glyco_hydro_2_N2"/>
    <property type="match status" value="1"/>
</dbReference>
<dbReference type="PANTHER" id="PTHR43730:SF1">
    <property type="entry name" value="BETA-MANNOSIDASE"/>
    <property type="match status" value="1"/>
</dbReference>
<evidence type="ECO:0000256" key="7">
    <source>
        <dbReference type="ARBA" id="ARBA00023326"/>
    </source>
</evidence>
<accession>G3BEN2</accession>
<comment type="catalytic activity">
    <reaction evidence="1">
        <text>Hydrolysis of terminal, non-reducing beta-D-mannose residues in beta-D-mannosides.</text>
        <dbReference type="EC" id="3.2.1.25"/>
    </reaction>
</comment>
<dbReference type="Gene3D" id="3.20.20.80">
    <property type="entry name" value="Glycosidases"/>
    <property type="match status" value="1"/>
</dbReference>
<dbReference type="OrthoDB" id="2866996at2759"/>
<keyword evidence="5" id="KW-0119">Carbohydrate metabolism</keyword>
<keyword evidence="15" id="KW-1185">Reference proteome</keyword>
<dbReference type="InterPro" id="IPR041447">
    <property type="entry name" value="Mannosidase_ig"/>
</dbReference>
<evidence type="ECO:0000256" key="8">
    <source>
        <dbReference type="ARBA" id="ARBA00038429"/>
    </source>
</evidence>
<dbReference type="STRING" id="590646.G3BEN2"/>
<evidence type="ECO:0000256" key="6">
    <source>
        <dbReference type="ARBA" id="ARBA00023295"/>
    </source>
</evidence>
<evidence type="ECO:0000256" key="9">
    <source>
        <dbReference type="ARBA" id="ARBA00041069"/>
    </source>
</evidence>
<dbReference type="InterPro" id="IPR036156">
    <property type="entry name" value="Beta-gal/glucu_dom_sf"/>
</dbReference>
<dbReference type="InterPro" id="IPR050887">
    <property type="entry name" value="Beta-mannosidase_GH2"/>
</dbReference>
<organism evidence="15">
    <name type="scientific">Candida tenuis (strain ATCC 10573 / BCRC 21748 / CBS 615 / JCM 9827 / NBRC 10315 / NRRL Y-1498 / VKM Y-70)</name>
    <name type="common">Yeast</name>
    <name type="synonym">Yamadazyma tenuis</name>
    <dbReference type="NCBI Taxonomy" id="590646"/>
    <lineage>
        <taxon>Eukaryota</taxon>
        <taxon>Fungi</taxon>
        <taxon>Dikarya</taxon>
        <taxon>Ascomycota</taxon>
        <taxon>Saccharomycotina</taxon>
        <taxon>Pichiomycetes</taxon>
        <taxon>Debaryomycetaceae</taxon>
        <taxon>Yamadazyma</taxon>
    </lineage>
</organism>
<evidence type="ECO:0000256" key="1">
    <source>
        <dbReference type="ARBA" id="ARBA00000829"/>
    </source>
</evidence>
<dbReference type="Proteomes" id="UP000000707">
    <property type="component" value="Unassembled WGS sequence"/>
</dbReference>
<evidence type="ECO:0000256" key="5">
    <source>
        <dbReference type="ARBA" id="ARBA00023277"/>
    </source>
</evidence>
<dbReference type="Pfam" id="PF17786">
    <property type="entry name" value="Mannosidase_ig"/>
    <property type="match status" value="1"/>
</dbReference>